<dbReference type="CDD" id="cd04187">
    <property type="entry name" value="DPM1_like_bac"/>
    <property type="match status" value="1"/>
</dbReference>
<dbReference type="SUPFAM" id="SSF53448">
    <property type="entry name" value="Nucleotide-diphospho-sugar transferases"/>
    <property type="match status" value="1"/>
</dbReference>
<evidence type="ECO:0000256" key="4">
    <source>
        <dbReference type="ARBA" id="ARBA00022692"/>
    </source>
</evidence>
<dbReference type="PANTHER" id="PTHR48090">
    <property type="entry name" value="UNDECAPRENYL-PHOSPHATE 4-DEOXY-4-FORMAMIDO-L-ARABINOSE TRANSFERASE-RELATED"/>
    <property type="match status" value="1"/>
</dbReference>
<keyword evidence="3" id="KW-0808">Transferase</keyword>
<dbReference type="OrthoDB" id="9811884at2"/>
<evidence type="ECO:0000256" key="2">
    <source>
        <dbReference type="ARBA" id="ARBA00022676"/>
    </source>
</evidence>
<dbReference type="InterPro" id="IPR029044">
    <property type="entry name" value="Nucleotide-diphossugar_trans"/>
</dbReference>
<feature type="transmembrane region" description="Helical" evidence="9">
    <location>
        <begin position="231"/>
        <end position="252"/>
    </location>
</feature>
<evidence type="ECO:0000256" key="1">
    <source>
        <dbReference type="ARBA" id="ARBA00022475"/>
    </source>
</evidence>
<dbReference type="RefSeq" id="WP_117003244.1">
    <property type="nucleotide sequence ID" value="NZ_BMJS01000023.1"/>
</dbReference>
<feature type="domain" description="Glycosyltransferase 2-like" evidence="10">
    <location>
        <begin position="7"/>
        <end position="169"/>
    </location>
</feature>
<evidence type="ECO:0000259" key="10">
    <source>
        <dbReference type="Pfam" id="PF00535"/>
    </source>
</evidence>
<keyword evidence="12" id="KW-1185">Reference proteome</keyword>
<gene>
    <name evidence="11" type="ORF">GCM10010995_19190</name>
</gene>
<evidence type="ECO:0000313" key="11">
    <source>
        <dbReference type="EMBL" id="GGG01891.1"/>
    </source>
</evidence>
<keyword evidence="4 9" id="KW-0812">Transmembrane</keyword>
<dbReference type="GO" id="GO:0009103">
    <property type="term" value="P:lipopolysaccharide biosynthetic process"/>
    <property type="evidence" value="ECO:0007669"/>
    <property type="project" value="UniProtKB-KW"/>
</dbReference>
<evidence type="ECO:0000256" key="9">
    <source>
        <dbReference type="SAM" id="Phobius"/>
    </source>
</evidence>
<proteinExistence type="predicted"/>
<evidence type="ECO:0000256" key="3">
    <source>
        <dbReference type="ARBA" id="ARBA00022679"/>
    </source>
</evidence>
<feature type="region of interest" description="Disordered" evidence="8">
    <location>
        <begin position="313"/>
        <end position="332"/>
    </location>
</feature>
<dbReference type="EMBL" id="BMJS01000023">
    <property type="protein sequence ID" value="GGG01891.1"/>
    <property type="molecule type" value="Genomic_DNA"/>
</dbReference>
<evidence type="ECO:0000256" key="8">
    <source>
        <dbReference type="SAM" id="MobiDB-lite"/>
    </source>
</evidence>
<reference evidence="11" key="1">
    <citation type="journal article" date="2014" name="Int. J. Syst. Evol. Microbiol.">
        <title>Complete genome sequence of Corynebacterium casei LMG S-19264T (=DSM 44701T), isolated from a smear-ripened cheese.</title>
        <authorList>
            <consortium name="US DOE Joint Genome Institute (JGI-PGF)"/>
            <person name="Walter F."/>
            <person name="Albersmeier A."/>
            <person name="Kalinowski J."/>
            <person name="Ruckert C."/>
        </authorList>
    </citation>
    <scope>NUCLEOTIDE SEQUENCE</scope>
    <source>
        <strain evidence="11">CGMCC 1.15758</strain>
    </source>
</reference>
<dbReference type="GO" id="GO:0008483">
    <property type="term" value="F:transaminase activity"/>
    <property type="evidence" value="ECO:0007669"/>
    <property type="project" value="UniProtKB-KW"/>
</dbReference>
<feature type="transmembrane region" description="Helical" evidence="9">
    <location>
        <begin position="264"/>
        <end position="289"/>
    </location>
</feature>
<comment type="caution">
    <text evidence="11">The sequence shown here is derived from an EMBL/GenBank/DDBJ whole genome shotgun (WGS) entry which is preliminary data.</text>
</comment>
<dbReference type="Proteomes" id="UP000636949">
    <property type="component" value="Unassembled WGS sequence"/>
</dbReference>
<keyword evidence="7 9" id="KW-0472">Membrane</keyword>
<dbReference type="GO" id="GO:0005886">
    <property type="term" value="C:plasma membrane"/>
    <property type="evidence" value="ECO:0007669"/>
    <property type="project" value="TreeGrafter"/>
</dbReference>
<keyword evidence="6 9" id="KW-1133">Transmembrane helix</keyword>
<evidence type="ECO:0000256" key="5">
    <source>
        <dbReference type="ARBA" id="ARBA00022985"/>
    </source>
</evidence>
<dbReference type="Gene3D" id="3.90.550.10">
    <property type="entry name" value="Spore Coat Polysaccharide Biosynthesis Protein SpsA, Chain A"/>
    <property type="match status" value="1"/>
</dbReference>
<organism evidence="11 12">
    <name type="scientific">Cysteiniphilum litorale</name>
    <dbReference type="NCBI Taxonomy" id="2056700"/>
    <lineage>
        <taxon>Bacteria</taxon>
        <taxon>Pseudomonadati</taxon>
        <taxon>Pseudomonadota</taxon>
        <taxon>Gammaproteobacteria</taxon>
        <taxon>Thiotrichales</taxon>
        <taxon>Fastidiosibacteraceae</taxon>
        <taxon>Cysteiniphilum</taxon>
    </lineage>
</organism>
<dbReference type="AlphaFoldDB" id="A0A8J2Z5P4"/>
<keyword evidence="11" id="KW-0032">Aminotransferase</keyword>
<name>A0A8J2Z5P4_9GAMM</name>
<keyword evidence="1" id="KW-1003">Cell membrane</keyword>
<evidence type="ECO:0000256" key="6">
    <source>
        <dbReference type="ARBA" id="ARBA00022989"/>
    </source>
</evidence>
<sequence>MTKPYLSVVIPIYNEEEVLPTLFGRLFPALDAINKPYEVIFTNDGSKDKSIELLREMHDKRPNEVKVINFNRNFGQHMAIMAGFEHVDGEVIVTMDADLQNYPEDIPLLLEKIEQGHDVVGGYRMDRQDKKWRLFVSKLHNSLRLKLTGIDMVDEGCMLRAYTRDVIDRVVATGENSTFLPALAHSFSSNPTDVGVRHAAREEGTSSYNLYKLIRYNFDFFANFSKAPLEFFTMTGLIVSFLSILLFIYLIVKRLAFGPDADGVFTLFAIMYFLIGMLLMGLGIVGEYIGRIYEEVRKRPRFIIKDYITTTESKDKPHAKKTEQSENTKESE</sequence>
<reference evidence="11" key="2">
    <citation type="submission" date="2020-09" db="EMBL/GenBank/DDBJ databases">
        <authorList>
            <person name="Sun Q."/>
            <person name="Zhou Y."/>
        </authorList>
    </citation>
    <scope>NUCLEOTIDE SEQUENCE</scope>
    <source>
        <strain evidence="11">CGMCC 1.15758</strain>
    </source>
</reference>
<dbReference type="PANTHER" id="PTHR48090:SF3">
    <property type="entry name" value="UNDECAPRENYL-PHOSPHATE 4-DEOXY-4-FORMAMIDO-L-ARABINOSE TRANSFERASE"/>
    <property type="match status" value="1"/>
</dbReference>
<dbReference type="InterPro" id="IPR050256">
    <property type="entry name" value="Glycosyltransferase_2"/>
</dbReference>
<dbReference type="InterPro" id="IPR001173">
    <property type="entry name" value="Glyco_trans_2-like"/>
</dbReference>
<keyword evidence="5" id="KW-0448">Lipopolysaccharide biosynthesis</keyword>
<dbReference type="Pfam" id="PF00535">
    <property type="entry name" value="Glycos_transf_2"/>
    <property type="match status" value="1"/>
</dbReference>
<keyword evidence="2" id="KW-0328">Glycosyltransferase</keyword>
<evidence type="ECO:0000256" key="7">
    <source>
        <dbReference type="ARBA" id="ARBA00023136"/>
    </source>
</evidence>
<accession>A0A8J2Z5P4</accession>
<protein>
    <submittedName>
        <fullName evidence="11">UDP-4-amino-4-deoxy-L-arabinose-oxoglutarate aminotransferase</fullName>
    </submittedName>
</protein>
<dbReference type="GO" id="GO:0099621">
    <property type="term" value="F:undecaprenyl-phosphate 4-deoxy-4-formamido-L-arabinose transferase activity"/>
    <property type="evidence" value="ECO:0007669"/>
    <property type="project" value="TreeGrafter"/>
</dbReference>
<evidence type="ECO:0000313" key="12">
    <source>
        <dbReference type="Proteomes" id="UP000636949"/>
    </source>
</evidence>